<feature type="disulfide bond" evidence="7">
    <location>
        <begin position="454"/>
        <end position="474"/>
    </location>
</feature>
<dbReference type="PROSITE" id="PS01186">
    <property type="entry name" value="EGF_2"/>
    <property type="match status" value="1"/>
</dbReference>
<keyword evidence="10" id="KW-0732">Signal</keyword>
<keyword evidence="9" id="KW-0862">Zinc</keyword>
<reference evidence="15" key="1">
    <citation type="submission" date="2025-08" db="UniProtKB">
        <authorList>
            <consortium name="RefSeq"/>
        </authorList>
    </citation>
    <scope>IDENTIFICATION</scope>
</reference>
<keyword evidence="14" id="KW-1185">Reference proteome</keyword>
<dbReference type="InterPro" id="IPR001590">
    <property type="entry name" value="Peptidase_M12B"/>
</dbReference>
<evidence type="ECO:0000256" key="8">
    <source>
        <dbReference type="PROSITE-ProRule" id="PRU00076"/>
    </source>
</evidence>
<feature type="disulfide bond" evidence="8">
    <location>
        <begin position="646"/>
        <end position="655"/>
    </location>
</feature>
<dbReference type="CDD" id="cd04269">
    <property type="entry name" value="ZnMc_adamalysin_II_like"/>
    <property type="match status" value="1"/>
</dbReference>
<sequence length="669" mass="74706">MGRLGRFFLFFLAVTDFRSSLNAYVIVIPRKITSKVNEDKGSMLYAIKIEGKDRIIHLEKQEFLPRDFTVNTYTHEGELRSNKPRITNDCYYQGYIVDIPSSVVTLRTCSGIRGLLELMNDSYIIEPLESSPGFEHLLYKMDDVYNDNINKDFLVLTENDTEGDNQQMENKTLSFLEFTQARKPILQEHRCLELYVVVTKELYLSVGSSSSSVITSLMQMVSYINTRFSPFNIVILLTEVEIWTNENKIPVTIADPIKQLDAFLDWVSKNIALARNYDTVLLIHPGTTANPGVVNFGSVCSRYHGGLIMFPENMKIEKFSLLVTHMLGHVLGISHDNHRVCNCPEPWCIMNTDVMKHYGAQFFSSCSSQDIKAFLNNKQVNCLLNCPPLLKQYHTPKCGNKLVDEGEQCDCGTRAECWKNPCCEFGTCMLKGAANCASGECCTNCKVIASSKLCRPAVSECDLPEFCDLKNPTCGLDIHKQNGSPCSNKGYCYNGLCQTHDAQCNTIFGPGSKSADVSCYIEANSLGDRSGNCGGLSDNYAKCDSGYDHTLCGEIQCVHTSNAPTFAVKGAIIYYRPKNVICKSVDFLHSKDLVDHTWVNDGTKCGNDKICLTQKCVHIQTLQLSCDPKLNCNGHGVCNSIGKCHCDAGWSLPSCHSRESTRRSNEHFV</sequence>
<feature type="chain" id="PRO_5028155190" evidence="10">
    <location>
        <begin position="24"/>
        <end position="669"/>
    </location>
</feature>
<dbReference type="InterPro" id="IPR006586">
    <property type="entry name" value="ADAM_Cys-rich"/>
</dbReference>
<organism evidence="14 15">
    <name type="scientific">Microcaecilia unicolor</name>
    <dbReference type="NCBI Taxonomy" id="1415580"/>
    <lineage>
        <taxon>Eukaryota</taxon>
        <taxon>Metazoa</taxon>
        <taxon>Chordata</taxon>
        <taxon>Craniata</taxon>
        <taxon>Vertebrata</taxon>
        <taxon>Euteleostomi</taxon>
        <taxon>Amphibia</taxon>
        <taxon>Gymnophiona</taxon>
        <taxon>Siphonopidae</taxon>
        <taxon>Microcaecilia</taxon>
    </lineage>
</organism>
<dbReference type="Pfam" id="PF01562">
    <property type="entry name" value="Pep_M12B_propep"/>
    <property type="match status" value="1"/>
</dbReference>
<dbReference type="PROSITE" id="PS50215">
    <property type="entry name" value="ADAM_MEPRO"/>
    <property type="match status" value="1"/>
</dbReference>
<evidence type="ECO:0000259" key="13">
    <source>
        <dbReference type="PROSITE" id="PS50215"/>
    </source>
</evidence>
<feature type="disulfide bond" evidence="9">
    <location>
        <begin position="343"/>
        <end position="348"/>
    </location>
</feature>
<dbReference type="OrthoDB" id="5951731at2759"/>
<comment type="subcellular location">
    <subcellularLocation>
        <location evidence="1">Membrane</location>
        <topology evidence="1">Single-pass type I membrane protein</topology>
    </subcellularLocation>
</comment>
<dbReference type="GO" id="GO:0004222">
    <property type="term" value="F:metalloendopeptidase activity"/>
    <property type="evidence" value="ECO:0007669"/>
    <property type="project" value="InterPro"/>
</dbReference>
<dbReference type="SUPFAM" id="SSF57552">
    <property type="entry name" value="Blood coagulation inhibitor (disintegrin)"/>
    <property type="match status" value="1"/>
</dbReference>
<dbReference type="Proteomes" id="UP000515156">
    <property type="component" value="Chromosome 4"/>
</dbReference>
<dbReference type="GO" id="GO:0006508">
    <property type="term" value="P:proteolysis"/>
    <property type="evidence" value="ECO:0007669"/>
    <property type="project" value="InterPro"/>
</dbReference>
<feature type="binding site" evidence="9">
    <location>
        <position position="335"/>
    </location>
    <ligand>
        <name>Zn(2+)</name>
        <dbReference type="ChEBI" id="CHEBI:29105"/>
        <note>catalytic</note>
    </ligand>
</feature>
<evidence type="ECO:0000313" key="14">
    <source>
        <dbReference type="Proteomes" id="UP000515156"/>
    </source>
</evidence>
<dbReference type="InterPro" id="IPR034027">
    <property type="entry name" value="Reprolysin_adamalysin"/>
</dbReference>
<evidence type="ECO:0000256" key="5">
    <source>
        <dbReference type="ARBA" id="ARBA00023136"/>
    </source>
</evidence>
<feature type="domain" description="Disintegrin" evidence="12">
    <location>
        <begin position="395"/>
        <end position="482"/>
    </location>
</feature>
<evidence type="ECO:0000256" key="2">
    <source>
        <dbReference type="ARBA" id="ARBA00022536"/>
    </source>
</evidence>
<dbReference type="Gene3D" id="2.10.25.10">
    <property type="entry name" value="Laminin"/>
    <property type="match status" value="1"/>
</dbReference>
<proteinExistence type="predicted"/>
<dbReference type="GO" id="GO:0046872">
    <property type="term" value="F:metal ion binding"/>
    <property type="evidence" value="ECO:0007669"/>
    <property type="project" value="UniProtKB-KW"/>
</dbReference>
<dbReference type="Pfam" id="PF08516">
    <property type="entry name" value="ADAM_CR"/>
    <property type="match status" value="1"/>
</dbReference>
<feature type="signal peptide" evidence="10">
    <location>
        <begin position="1"/>
        <end position="23"/>
    </location>
</feature>
<dbReference type="InterPro" id="IPR001762">
    <property type="entry name" value="Disintegrin_dom"/>
</dbReference>
<dbReference type="PANTHER" id="PTHR11905">
    <property type="entry name" value="ADAM A DISINTEGRIN AND METALLOPROTEASE DOMAIN"/>
    <property type="match status" value="1"/>
</dbReference>
<evidence type="ECO:0000259" key="11">
    <source>
        <dbReference type="PROSITE" id="PS50026"/>
    </source>
</evidence>
<feature type="binding site" evidence="9">
    <location>
        <position position="325"/>
    </location>
    <ligand>
        <name>Zn(2+)</name>
        <dbReference type="ChEBI" id="CHEBI:29105"/>
        <note>catalytic</note>
    </ligand>
</feature>
<dbReference type="Pfam" id="PF00200">
    <property type="entry name" value="Disintegrin"/>
    <property type="match status" value="1"/>
</dbReference>
<keyword evidence="5" id="KW-0472">Membrane</keyword>
<dbReference type="InterPro" id="IPR000742">
    <property type="entry name" value="EGF"/>
</dbReference>
<dbReference type="SMART" id="SM00050">
    <property type="entry name" value="DISIN"/>
    <property type="match status" value="1"/>
</dbReference>
<dbReference type="KEGG" id="muo:115469725"/>
<keyword evidence="9" id="KW-0479">Metal-binding</keyword>
<dbReference type="AlphaFoldDB" id="A0A6P7Y0N2"/>
<evidence type="ECO:0000256" key="6">
    <source>
        <dbReference type="ARBA" id="ARBA00023157"/>
    </source>
</evidence>
<dbReference type="Gene3D" id="3.40.390.10">
    <property type="entry name" value="Collagenase (Catalytic Domain)"/>
    <property type="match status" value="1"/>
</dbReference>
<dbReference type="SUPFAM" id="SSF55486">
    <property type="entry name" value="Metalloproteases ('zincins'), catalytic domain"/>
    <property type="match status" value="1"/>
</dbReference>
<comment type="caution">
    <text evidence="8">Lacks conserved residue(s) required for the propagation of feature annotation.</text>
</comment>
<evidence type="ECO:0000256" key="7">
    <source>
        <dbReference type="PROSITE-ProRule" id="PRU00068"/>
    </source>
</evidence>
<evidence type="ECO:0000256" key="3">
    <source>
        <dbReference type="ARBA" id="ARBA00022692"/>
    </source>
</evidence>
<protein>
    <submittedName>
        <fullName evidence="15">Disintegrin and metalloproteinase domain-containing protein 9-like</fullName>
    </submittedName>
</protein>
<keyword evidence="4" id="KW-1133">Transmembrane helix</keyword>
<dbReference type="Pfam" id="PF01421">
    <property type="entry name" value="Reprolysin"/>
    <property type="match status" value="1"/>
</dbReference>
<dbReference type="GO" id="GO:0007339">
    <property type="term" value="P:binding of sperm to zona pellucida"/>
    <property type="evidence" value="ECO:0007669"/>
    <property type="project" value="TreeGrafter"/>
</dbReference>
<dbReference type="FunFam" id="4.10.70.10:FF:000001">
    <property type="entry name" value="Disintegrin and metalloproteinase domain-containing protein 22"/>
    <property type="match status" value="1"/>
</dbReference>
<dbReference type="GeneID" id="115469725"/>
<evidence type="ECO:0000259" key="12">
    <source>
        <dbReference type="PROSITE" id="PS50214"/>
    </source>
</evidence>
<evidence type="ECO:0000256" key="1">
    <source>
        <dbReference type="ARBA" id="ARBA00004479"/>
    </source>
</evidence>
<dbReference type="GO" id="GO:0008584">
    <property type="term" value="P:male gonad development"/>
    <property type="evidence" value="ECO:0007669"/>
    <property type="project" value="TreeGrafter"/>
</dbReference>
<evidence type="ECO:0000256" key="10">
    <source>
        <dbReference type="SAM" id="SignalP"/>
    </source>
</evidence>
<keyword evidence="2 8" id="KW-0245">EGF-like domain</keyword>
<evidence type="ECO:0000313" key="15">
    <source>
        <dbReference type="RefSeq" id="XP_030058373.1"/>
    </source>
</evidence>
<dbReference type="InterPro" id="IPR036436">
    <property type="entry name" value="Disintegrin_dom_sf"/>
</dbReference>
<name>A0A6P7Y0N2_9AMPH</name>
<feature type="binding site" evidence="9">
    <location>
        <position position="329"/>
    </location>
    <ligand>
        <name>Zn(2+)</name>
        <dbReference type="ChEBI" id="CHEBI:29105"/>
        <note>catalytic</note>
    </ligand>
</feature>
<gene>
    <name evidence="15" type="primary">LOC115469725</name>
</gene>
<dbReference type="SMART" id="SM00608">
    <property type="entry name" value="ACR"/>
    <property type="match status" value="1"/>
</dbReference>
<dbReference type="RefSeq" id="XP_030058373.1">
    <property type="nucleotide sequence ID" value="XM_030202513.1"/>
</dbReference>
<evidence type="ECO:0000256" key="9">
    <source>
        <dbReference type="PROSITE-ProRule" id="PRU00276"/>
    </source>
</evidence>
<dbReference type="InterPro" id="IPR002870">
    <property type="entry name" value="Peptidase_M12B_N"/>
</dbReference>
<dbReference type="GO" id="GO:0005886">
    <property type="term" value="C:plasma membrane"/>
    <property type="evidence" value="ECO:0007669"/>
    <property type="project" value="TreeGrafter"/>
</dbReference>
<accession>A0A6P7Y0N2</accession>
<dbReference type="InterPro" id="IPR013111">
    <property type="entry name" value="EGF_extracell"/>
</dbReference>
<dbReference type="Gene3D" id="4.10.70.10">
    <property type="entry name" value="Disintegrin domain"/>
    <property type="match status" value="1"/>
</dbReference>
<dbReference type="GO" id="GO:0007155">
    <property type="term" value="P:cell adhesion"/>
    <property type="evidence" value="ECO:0007669"/>
    <property type="project" value="TreeGrafter"/>
</dbReference>
<feature type="domain" description="EGF-like" evidence="11">
    <location>
        <begin position="622"/>
        <end position="656"/>
    </location>
</feature>
<dbReference type="Pfam" id="PF07974">
    <property type="entry name" value="EGF_2"/>
    <property type="match status" value="1"/>
</dbReference>
<dbReference type="InterPro" id="IPR018358">
    <property type="entry name" value="Disintegrin_CS"/>
</dbReference>
<dbReference type="InterPro" id="IPR024079">
    <property type="entry name" value="MetalloPept_cat_dom_sf"/>
</dbReference>
<dbReference type="PROSITE" id="PS00427">
    <property type="entry name" value="DISINTEGRIN_1"/>
    <property type="match status" value="1"/>
</dbReference>
<dbReference type="InParanoid" id="A0A6P7Y0N2"/>
<dbReference type="PROSITE" id="PS50026">
    <property type="entry name" value="EGF_3"/>
    <property type="match status" value="1"/>
</dbReference>
<dbReference type="PANTHER" id="PTHR11905:SF158">
    <property type="entry name" value="DISINTEGRIN AND METALLOPROTEINASE DOMAIN-CONTAINING PROTEIN 18"/>
    <property type="match status" value="1"/>
</dbReference>
<evidence type="ECO:0000256" key="4">
    <source>
        <dbReference type="ARBA" id="ARBA00022989"/>
    </source>
</evidence>
<keyword evidence="6 8" id="KW-1015">Disulfide bond</keyword>
<feature type="domain" description="Peptidase M12B" evidence="13">
    <location>
        <begin position="190"/>
        <end position="387"/>
    </location>
</feature>
<keyword evidence="3" id="KW-0812">Transmembrane</keyword>
<dbReference type="PROSITE" id="PS50214">
    <property type="entry name" value="DISINTEGRIN_2"/>
    <property type="match status" value="1"/>
</dbReference>